<dbReference type="Pfam" id="PF02627">
    <property type="entry name" value="CMD"/>
    <property type="match status" value="1"/>
</dbReference>
<proteinExistence type="predicted"/>
<protein>
    <submittedName>
        <fullName evidence="2">Carboxymuconolactone decarboxylase family protein</fullName>
    </submittedName>
</protein>
<dbReference type="InterPro" id="IPR004675">
    <property type="entry name" value="AhpD_core"/>
</dbReference>
<evidence type="ECO:0000313" key="2">
    <source>
        <dbReference type="EMBL" id="KAA2217206.1"/>
    </source>
</evidence>
<dbReference type="Proteomes" id="UP000323188">
    <property type="component" value="Unassembled WGS sequence"/>
</dbReference>
<comment type="caution">
    <text evidence="2">The sequence shown here is derived from an EMBL/GenBank/DDBJ whole genome shotgun (WGS) entry which is preliminary data.</text>
</comment>
<accession>A0A5B2TRL7</accession>
<name>A0A5B2TRL7_9FLAO</name>
<evidence type="ECO:0000259" key="1">
    <source>
        <dbReference type="Pfam" id="PF02627"/>
    </source>
</evidence>
<dbReference type="InterPro" id="IPR003779">
    <property type="entry name" value="CMD-like"/>
</dbReference>
<organism evidence="2 3">
    <name type="scientific">Maribacter flavus</name>
    <dbReference type="NCBI Taxonomy" id="1658664"/>
    <lineage>
        <taxon>Bacteria</taxon>
        <taxon>Pseudomonadati</taxon>
        <taxon>Bacteroidota</taxon>
        <taxon>Flavobacteriia</taxon>
        <taxon>Flavobacteriales</taxon>
        <taxon>Flavobacteriaceae</taxon>
        <taxon>Maribacter</taxon>
    </lineage>
</organism>
<dbReference type="NCBIfam" id="TIGR00778">
    <property type="entry name" value="ahpD_dom"/>
    <property type="match status" value="1"/>
</dbReference>
<gene>
    <name evidence="2" type="ORF">F0361_14695</name>
</gene>
<dbReference type="EMBL" id="VUOE01000002">
    <property type="protein sequence ID" value="KAA2217206.1"/>
    <property type="molecule type" value="Genomic_DNA"/>
</dbReference>
<reference evidence="2 3" key="1">
    <citation type="submission" date="2019-09" db="EMBL/GenBank/DDBJ databases">
        <authorList>
            <person name="Khan S.A."/>
            <person name="Jeon C.O."/>
            <person name="Chun B.H."/>
            <person name="Jeong S.E."/>
        </authorList>
    </citation>
    <scope>NUCLEOTIDE SEQUENCE [LARGE SCALE GENOMIC DNA]</scope>
    <source>
        <strain evidence="2 3">KCTC 42508</strain>
    </source>
</reference>
<dbReference type="SUPFAM" id="SSF69118">
    <property type="entry name" value="AhpD-like"/>
    <property type="match status" value="1"/>
</dbReference>
<dbReference type="PANTHER" id="PTHR35446:SF3">
    <property type="entry name" value="CMD DOMAIN-CONTAINING PROTEIN"/>
    <property type="match status" value="1"/>
</dbReference>
<dbReference type="AlphaFoldDB" id="A0A5B2TRL7"/>
<feature type="domain" description="Carboxymuconolactone decarboxylase-like" evidence="1">
    <location>
        <begin position="51"/>
        <end position="104"/>
    </location>
</feature>
<evidence type="ECO:0000313" key="3">
    <source>
        <dbReference type="Proteomes" id="UP000323188"/>
    </source>
</evidence>
<dbReference type="Gene3D" id="1.20.1290.10">
    <property type="entry name" value="AhpD-like"/>
    <property type="match status" value="1"/>
</dbReference>
<dbReference type="InterPro" id="IPR029032">
    <property type="entry name" value="AhpD-like"/>
</dbReference>
<sequence>MENVTATEFKVPTREDVAPINQEIFDNLNKALGFVPNLYATIAYSENGLKRFLDYQNAKTSLSNKEKEAVNLVVSQVNECVYCQSAHTVLGKMNGFNDAQLLDIRKGKSDNPKLDALVKLAADITLNRGKANNETVEYFFAQGYTKENLVDIILQISDKTAMNYLHNLTKVPVDFPLAETL</sequence>
<dbReference type="RefSeq" id="WP_154919672.1">
    <property type="nucleotide sequence ID" value="NZ_VUOE01000002.1"/>
</dbReference>
<dbReference type="PANTHER" id="PTHR35446">
    <property type="entry name" value="SI:CH211-175M2.5"/>
    <property type="match status" value="1"/>
</dbReference>
<dbReference type="GO" id="GO:0051920">
    <property type="term" value="F:peroxiredoxin activity"/>
    <property type="evidence" value="ECO:0007669"/>
    <property type="project" value="InterPro"/>
</dbReference>